<name>A0AAV9S6K5_9TELE</name>
<feature type="chain" id="PRO_5043743181" evidence="1">
    <location>
        <begin position="26"/>
        <end position="108"/>
    </location>
</feature>
<evidence type="ECO:0000313" key="2">
    <source>
        <dbReference type="EMBL" id="KAK5616950.1"/>
    </source>
</evidence>
<evidence type="ECO:0000256" key="1">
    <source>
        <dbReference type="SAM" id="SignalP"/>
    </source>
</evidence>
<organism evidence="2 3">
    <name type="scientific">Crenichthys baileyi</name>
    <name type="common">White River springfish</name>
    <dbReference type="NCBI Taxonomy" id="28760"/>
    <lineage>
        <taxon>Eukaryota</taxon>
        <taxon>Metazoa</taxon>
        <taxon>Chordata</taxon>
        <taxon>Craniata</taxon>
        <taxon>Vertebrata</taxon>
        <taxon>Euteleostomi</taxon>
        <taxon>Actinopterygii</taxon>
        <taxon>Neopterygii</taxon>
        <taxon>Teleostei</taxon>
        <taxon>Neoteleostei</taxon>
        <taxon>Acanthomorphata</taxon>
        <taxon>Ovalentaria</taxon>
        <taxon>Atherinomorphae</taxon>
        <taxon>Cyprinodontiformes</taxon>
        <taxon>Goodeidae</taxon>
        <taxon>Crenichthys</taxon>
    </lineage>
</organism>
<accession>A0AAV9S6K5</accession>
<protein>
    <submittedName>
        <fullName evidence="2">Uncharacterized protein</fullName>
    </submittedName>
</protein>
<keyword evidence="1" id="KW-0732">Signal</keyword>
<proteinExistence type="predicted"/>
<keyword evidence="3" id="KW-1185">Reference proteome</keyword>
<evidence type="ECO:0000313" key="3">
    <source>
        <dbReference type="Proteomes" id="UP001311232"/>
    </source>
</evidence>
<dbReference type="EMBL" id="JAHHUM010000868">
    <property type="protein sequence ID" value="KAK5616950.1"/>
    <property type="molecule type" value="Genomic_DNA"/>
</dbReference>
<dbReference type="AlphaFoldDB" id="A0AAV9S6K5"/>
<gene>
    <name evidence="2" type="ORF">CRENBAI_012357</name>
</gene>
<dbReference type="Proteomes" id="UP001311232">
    <property type="component" value="Unassembled WGS sequence"/>
</dbReference>
<reference evidence="2 3" key="1">
    <citation type="submission" date="2021-06" db="EMBL/GenBank/DDBJ databases">
        <authorList>
            <person name="Palmer J.M."/>
        </authorList>
    </citation>
    <scope>NUCLEOTIDE SEQUENCE [LARGE SCALE GENOMIC DNA]</scope>
    <source>
        <strain evidence="2 3">MEX-2019</strain>
        <tissue evidence="2">Muscle</tissue>
    </source>
</reference>
<feature type="signal peptide" evidence="1">
    <location>
        <begin position="1"/>
        <end position="25"/>
    </location>
</feature>
<sequence length="108" mass="11631">MACRRSGNGLWILLVFLLDLLGTTASNMEPIYWNSLNESLNGRHHFPRCSANLSEWWLGLEGRVRGGGCGNGGGSLCGGHGLPRAPPPPLLAEAIVRGPPLWSEARSR</sequence>
<comment type="caution">
    <text evidence="2">The sequence shown here is derived from an EMBL/GenBank/DDBJ whole genome shotgun (WGS) entry which is preliminary data.</text>
</comment>